<feature type="region of interest" description="Disordered" evidence="5">
    <location>
        <begin position="52"/>
        <end position="73"/>
    </location>
</feature>
<organism evidence="7 9">
    <name type="scientific">Agrilus planipennis</name>
    <name type="common">Emerald ash borer</name>
    <name type="synonym">Agrilus marcopoli</name>
    <dbReference type="NCBI Taxonomy" id="224129"/>
    <lineage>
        <taxon>Eukaryota</taxon>
        <taxon>Metazoa</taxon>
        <taxon>Ecdysozoa</taxon>
        <taxon>Arthropoda</taxon>
        <taxon>Hexapoda</taxon>
        <taxon>Insecta</taxon>
        <taxon>Pterygota</taxon>
        <taxon>Neoptera</taxon>
        <taxon>Endopterygota</taxon>
        <taxon>Coleoptera</taxon>
        <taxon>Polyphaga</taxon>
        <taxon>Elateriformia</taxon>
        <taxon>Buprestoidea</taxon>
        <taxon>Buprestidae</taxon>
        <taxon>Agrilinae</taxon>
        <taxon>Agrilus</taxon>
    </lineage>
</organism>
<proteinExistence type="predicted"/>
<dbReference type="InterPro" id="IPR036259">
    <property type="entry name" value="MFS_trans_sf"/>
</dbReference>
<dbReference type="OrthoDB" id="7933078at2759"/>
<feature type="transmembrane region" description="Helical" evidence="6">
    <location>
        <begin position="261"/>
        <end position="281"/>
    </location>
</feature>
<feature type="compositionally biased region" description="Basic and acidic residues" evidence="5">
    <location>
        <begin position="15"/>
        <end position="25"/>
    </location>
</feature>
<dbReference type="InterPro" id="IPR006214">
    <property type="entry name" value="Bax_inhibitor_1-related"/>
</dbReference>
<evidence type="ECO:0000256" key="3">
    <source>
        <dbReference type="ARBA" id="ARBA00022989"/>
    </source>
</evidence>
<feature type="transmembrane region" description="Helical" evidence="6">
    <location>
        <begin position="226"/>
        <end position="249"/>
    </location>
</feature>
<dbReference type="Pfam" id="PF01027">
    <property type="entry name" value="Bax1-I"/>
    <property type="match status" value="1"/>
</dbReference>
<dbReference type="GO" id="GO:0005783">
    <property type="term" value="C:endoplasmic reticulum"/>
    <property type="evidence" value="ECO:0007669"/>
    <property type="project" value="TreeGrafter"/>
</dbReference>
<dbReference type="GeneID" id="108743353"/>
<feature type="region of interest" description="Disordered" evidence="5">
    <location>
        <begin position="1"/>
        <end position="32"/>
    </location>
</feature>
<feature type="transmembrane region" description="Helical" evidence="6">
    <location>
        <begin position="318"/>
        <end position="338"/>
    </location>
</feature>
<name>A0A1W4XE41_AGRPL</name>
<dbReference type="SUPFAM" id="SSF103473">
    <property type="entry name" value="MFS general substrate transporter"/>
    <property type="match status" value="1"/>
</dbReference>
<evidence type="ECO:0000256" key="6">
    <source>
        <dbReference type="SAM" id="Phobius"/>
    </source>
</evidence>
<feature type="transmembrane region" description="Helical" evidence="6">
    <location>
        <begin position="384"/>
        <end position="401"/>
    </location>
</feature>
<dbReference type="PANTHER" id="PTHR23291:SF127">
    <property type="entry name" value="PROTEIN LIFEGUARD 1-LIKE"/>
    <property type="match status" value="1"/>
</dbReference>
<sequence>MDDKQTSSQMEDEQDSKHDTMHTNEKSTNWKPESRRVIEDVDHIAITIDIDSQDICEEPQSSQQNDVQRRDINEGRHSQIDLLTFTADYETIKELQKKAQPNINYFLALQSLINSKQFSSESLQLKRQSVTIENADGGILNKEKQLLNRNIDFPADLTFQQRLKAYCMAAPIQLESGLSSFDDKYTRHEFIRKVFALLFICLAFTTAFIAVFAFAQPVRMYFRENIGVSIILMYTTLGFAVFLMCLVSCVPSLARSFPSNLFVLALFVLFYTVSCGILAALHSEHAVLMAAGLTVLIVAIISLFAIQTRWDVTGCGFILFIASIAFSFAGFIFFLVYWLTGLVAMYIIYCGLGVALFSVYLMYDIQLIMGGRRYQISEEDYMPAVVMLYIDILGMFVYLLGLSDLSG</sequence>
<gene>
    <name evidence="8 9" type="primary">LOC108743353</name>
</gene>
<keyword evidence="7" id="KW-1185">Reference proteome</keyword>
<dbReference type="RefSeq" id="XP_018334401.1">
    <property type="nucleotide sequence ID" value="XM_018478899.1"/>
</dbReference>
<evidence type="ECO:0000313" key="9">
    <source>
        <dbReference type="RefSeq" id="XP_018334401.1"/>
    </source>
</evidence>
<feature type="transmembrane region" description="Helical" evidence="6">
    <location>
        <begin position="287"/>
        <end position="306"/>
    </location>
</feature>
<keyword evidence="4 6" id="KW-0472">Membrane</keyword>
<evidence type="ECO:0000256" key="2">
    <source>
        <dbReference type="ARBA" id="ARBA00022692"/>
    </source>
</evidence>
<protein>
    <submittedName>
        <fullName evidence="8 9">Protein lifeguard 3-like</fullName>
    </submittedName>
</protein>
<feature type="transmembrane region" description="Helical" evidence="6">
    <location>
        <begin position="344"/>
        <end position="363"/>
    </location>
</feature>
<dbReference type="PANTHER" id="PTHR23291">
    <property type="entry name" value="BAX INHIBITOR-RELATED"/>
    <property type="match status" value="1"/>
</dbReference>
<dbReference type="GO" id="GO:2001234">
    <property type="term" value="P:negative regulation of apoptotic signaling pathway"/>
    <property type="evidence" value="ECO:0007669"/>
    <property type="project" value="TreeGrafter"/>
</dbReference>
<evidence type="ECO:0000256" key="5">
    <source>
        <dbReference type="SAM" id="MobiDB-lite"/>
    </source>
</evidence>
<comment type="subcellular location">
    <subcellularLocation>
        <location evidence="1">Membrane</location>
        <topology evidence="1">Multi-pass membrane protein</topology>
    </subcellularLocation>
</comment>
<reference evidence="8 9" key="1">
    <citation type="submission" date="2025-04" db="UniProtKB">
        <authorList>
            <consortium name="RefSeq"/>
        </authorList>
    </citation>
    <scope>IDENTIFICATION</scope>
    <source>
        <tissue evidence="8 9">Entire body</tissue>
    </source>
</reference>
<keyword evidence="2 6" id="KW-0812">Transmembrane</keyword>
<evidence type="ECO:0000313" key="7">
    <source>
        <dbReference type="Proteomes" id="UP000192223"/>
    </source>
</evidence>
<dbReference type="Proteomes" id="UP000192223">
    <property type="component" value="Unplaced"/>
</dbReference>
<evidence type="ECO:0000256" key="1">
    <source>
        <dbReference type="ARBA" id="ARBA00004141"/>
    </source>
</evidence>
<dbReference type="GO" id="GO:0016020">
    <property type="term" value="C:membrane"/>
    <property type="evidence" value="ECO:0007669"/>
    <property type="project" value="UniProtKB-SubCell"/>
</dbReference>
<dbReference type="KEGG" id="apln:108743353"/>
<evidence type="ECO:0000313" key="8">
    <source>
        <dbReference type="RefSeq" id="XP_018334400.1"/>
    </source>
</evidence>
<feature type="transmembrane region" description="Helical" evidence="6">
    <location>
        <begin position="194"/>
        <end position="214"/>
    </location>
</feature>
<accession>A0A1W4XE41</accession>
<evidence type="ECO:0000256" key="4">
    <source>
        <dbReference type="ARBA" id="ARBA00023136"/>
    </source>
</evidence>
<dbReference type="RefSeq" id="XP_018334400.1">
    <property type="nucleotide sequence ID" value="XM_018478898.1"/>
</dbReference>
<keyword evidence="3 6" id="KW-1133">Transmembrane helix</keyword>
<dbReference type="GO" id="GO:0005794">
    <property type="term" value="C:Golgi apparatus"/>
    <property type="evidence" value="ECO:0007669"/>
    <property type="project" value="TreeGrafter"/>
</dbReference>
<dbReference type="AlphaFoldDB" id="A0A1W4XE41"/>